<evidence type="ECO:0000313" key="2">
    <source>
        <dbReference type="EMBL" id="KLU27721.1"/>
    </source>
</evidence>
<protein>
    <submittedName>
        <fullName evidence="2">Glyoxalase</fullName>
    </submittedName>
</protein>
<dbReference type="Pfam" id="PF00903">
    <property type="entry name" value="Glyoxalase"/>
    <property type="match status" value="1"/>
</dbReference>
<dbReference type="PROSITE" id="PS51819">
    <property type="entry name" value="VOC"/>
    <property type="match status" value="1"/>
</dbReference>
<keyword evidence="3" id="KW-1185">Reference proteome</keyword>
<gene>
    <name evidence="2" type="ORF">EOS_02960</name>
</gene>
<reference evidence="2 3" key="1">
    <citation type="journal article" date="2015" name="Genome Announc.">
        <title>Draft Genome Sequence of Burkholderia sp. Strain PML1(12), an Ectomycorrhizosphere-Inhabiting Bacterium with Effective Mineral-Weathering Ability.</title>
        <authorList>
            <person name="Uroz S."/>
            <person name="Oger P."/>
        </authorList>
    </citation>
    <scope>NUCLEOTIDE SEQUENCE [LARGE SCALE GENOMIC DNA]</scope>
    <source>
        <strain evidence="3">PML1(12)</strain>
    </source>
</reference>
<dbReference type="GO" id="GO:0046686">
    <property type="term" value="P:response to cadmium ion"/>
    <property type="evidence" value="ECO:0007669"/>
    <property type="project" value="TreeGrafter"/>
</dbReference>
<dbReference type="PATRIC" id="fig|908627.4.peg.661"/>
<comment type="caution">
    <text evidence="2">The sequence shown here is derived from an EMBL/GenBank/DDBJ whole genome shotgun (WGS) entry which is preliminary data.</text>
</comment>
<dbReference type="AlphaFoldDB" id="A0A0J1D517"/>
<dbReference type="InterPro" id="IPR049789">
    <property type="entry name" value="ArsI/CadI-like"/>
</dbReference>
<dbReference type="Gene3D" id="3.10.180.10">
    <property type="entry name" value="2,3-Dihydroxybiphenyl 1,2-Dioxygenase, domain 1"/>
    <property type="match status" value="1"/>
</dbReference>
<dbReference type="PANTHER" id="PTHR41294">
    <property type="entry name" value="CADMIUM-INDUCED PROTEIN CADI"/>
    <property type="match status" value="1"/>
</dbReference>
<dbReference type="NCBIfam" id="NF041414">
    <property type="entry name" value="ArsI_CadI_VOC"/>
    <property type="match status" value="1"/>
</dbReference>
<evidence type="ECO:0000259" key="1">
    <source>
        <dbReference type="PROSITE" id="PS51819"/>
    </source>
</evidence>
<dbReference type="Proteomes" id="UP000035963">
    <property type="component" value="Unassembled WGS sequence"/>
</dbReference>
<sequence>MKRMHIHVAVEDLNDSIRFYRAMFGNMEPTVLKSDYCKWELSDPAVNFAISQRGAKPGVDHIGIQVETDAELEEMNARFIAAKLRVQEQTETTCCYAKSDKAWTIDPQGVAWETFRTLEAAPVYGESRDRAREHAQLTTACCAPAESIVTIRSTA</sequence>
<dbReference type="InterPro" id="IPR052393">
    <property type="entry name" value="Cadmium-induced_rsp"/>
</dbReference>
<dbReference type="InterPro" id="IPR029068">
    <property type="entry name" value="Glyas_Bleomycin-R_OHBP_Dase"/>
</dbReference>
<dbReference type="EMBL" id="AEJF01000019">
    <property type="protein sequence ID" value="KLU27721.1"/>
    <property type="molecule type" value="Genomic_DNA"/>
</dbReference>
<dbReference type="InterPro" id="IPR004360">
    <property type="entry name" value="Glyas_Fos-R_dOase_dom"/>
</dbReference>
<name>A0A0J1D517_9BURK</name>
<accession>A0A0J1D517</accession>
<evidence type="ECO:0000313" key="3">
    <source>
        <dbReference type="Proteomes" id="UP000035963"/>
    </source>
</evidence>
<dbReference type="SUPFAM" id="SSF54593">
    <property type="entry name" value="Glyoxalase/Bleomycin resistance protein/Dihydroxybiphenyl dioxygenase"/>
    <property type="match status" value="1"/>
</dbReference>
<dbReference type="PANTHER" id="PTHR41294:SF1">
    <property type="entry name" value="CADMIUM-INDUCED PROTEIN CADI"/>
    <property type="match status" value="1"/>
</dbReference>
<dbReference type="OrthoDB" id="9789608at2"/>
<organism evidence="2 3">
    <name type="scientific">Caballeronia mineralivorans PML1(12)</name>
    <dbReference type="NCBI Taxonomy" id="908627"/>
    <lineage>
        <taxon>Bacteria</taxon>
        <taxon>Pseudomonadati</taxon>
        <taxon>Pseudomonadota</taxon>
        <taxon>Betaproteobacteria</taxon>
        <taxon>Burkholderiales</taxon>
        <taxon>Burkholderiaceae</taxon>
        <taxon>Caballeronia</taxon>
    </lineage>
</organism>
<feature type="domain" description="VOC" evidence="1">
    <location>
        <begin position="2"/>
        <end position="117"/>
    </location>
</feature>
<proteinExistence type="predicted"/>
<dbReference type="InterPro" id="IPR037523">
    <property type="entry name" value="VOC_core"/>
</dbReference>
<dbReference type="RefSeq" id="WP_047845121.1">
    <property type="nucleotide sequence ID" value="NZ_AEJF01000019.1"/>
</dbReference>